<dbReference type="Pfam" id="PF12833">
    <property type="entry name" value="HTH_18"/>
    <property type="match status" value="1"/>
</dbReference>
<evidence type="ECO:0000313" key="5">
    <source>
        <dbReference type="EMBL" id="MDR7272128.1"/>
    </source>
</evidence>
<dbReference type="EMBL" id="JAVDXU010000004">
    <property type="protein sequence ID" value="MDR7272128.1"/>
    <property type="molecule type" value="Genomic_DNA"/>
</dbReference>
<dbReference type="PROSITE" id="PS01124">
    <property type="entry name" value="HTH_ARAC_FAMILY_2"/>
    <property type="match status" value="1"/>
</dbReference>
<comment type="caution">
    <text evidence="5">The sequence shown here is derived from an EMBL/GenBank/DDBJ whole genome shotgun (WGS) entry which is preliminary data.</text>
</comment>
<name>A0ABU1YTT0_ROSSA</name>
<dbReference type="InterPro" id="IPR009057">
    <property type="entry name" value="Homeodomain-like_sf"/>
</dbReference>
<keyword evidence="3" id="KW-0804">Transcription</keyword>
<keyword evidence="2" id="KW-0238">DNA-binding</keyword>
<keyword evidence="6" id="KW-1185">Reference proteome</keyword>
<evidence type="ECO:0000256" key="3">
    <source>
        <dbReference type="ARBA" id="ARBA00023163"/>
    </source>
</evidence>
<proteinExistence type="predicted"/>
<accession>A0ABU1YTT0</accession>
<organism evidence="5 6">
    <name type="scientific">Roseateles saccharophilus</name>
    <name type="common">Pseudomonas saccharophila</name>
    <dbReference type="NCBI Taxonomy" id="304"/>
    <lineage>
        <taxon>Bacteria</taxon>
        <taxon>Pseudomonadati</taxon>
        <taxon>Pseudomonadota</taxon>
        <taxon>Betaproteobacteria</taxon>
        <taxon>Burkholderiales</taxon>
        <taxon>Sphaerotilaceae</taxon>
        <taxon>Roseateles</taxon>
    </lineage>
</organism>
<reference evidence="5 6" key="1">
    <citation type="submission" date="2023-07" db="EMBL/GenBank/DDBJ databases">
        <title>Sorghum-associated microbial communities from plants grown in Nebraska, USA.</title>
        <authorList>
            <person name="Schachtman D."/>
        </authorList>
    </citation>
    <scope>NUCLEOTIDE SEQUENCE [LARGE SCALE GENOMIC DNA]</scope>
    <source>
        <strain evidence="5 6">BE314</strain>
    </source>
</reference>
<dbReference type="Gene3D" id="1.10.10.60">
    <property type="entry name" value="Homeodomain-like"/>
    <property type="match status" value="1"/>
</dbReference>
<dbReference type="InterPro" id="IPR018060">
    <property type="entry name" value="HTH_AraC"/>
</dbReference>
<sequence>MPASRTQLLPPSPALAPYVQAIAVRRPSPDGPALPAVQCFPANVQGALTVLHRGDWVDADSGLSLADLELAGPRLRPARRAYANDPAITTVLLRPGVLSWLFDLPAAEWVNRRGPAAEVIGWPTAEVLLSQLRRASSTAAQVWIIEQQLHCWVEKAQARRAWQPPPGVPAAALSVSDWADVATSSARQLQRRVGDALGLSPKALMRIERLNEGLLRLAEGAELADVAAHCGFSHAAHMVREFRALTGLSPAGVRRDLARHEGLPWRLGSNLT</sequence>
<dbReference type="SUPFAM" id="SSF46689">
    <property type="entry name" value="Homeodomain-like"/>
    <property type="match status" value="1"/>
</dbReference>
<evidence type="ECO:0000256" key="1">
    <source>
        <dbReference type="ARBA" id="ARBA00023015"/>
    </source>
</evidence>
<feature type="domain" description="HTH araC/xylS-type" evidence="4">
    <location>
        <begin position="147"/>
        <end position="256"/>
    </location>
</feature>
<dbReference type="PANTHER" id="PTHR46796:SF15">
    <property type="entry name" value="BLL1074 PROTEIN"/>
    <property type="match status" value="1"/>
</dbReference>
<dbReference type="PANTHER" id="PTHR46796">
    <property type="entry name" value="HTH-TYPE TRANSCRIPTIONAL ACTIVATOR RHAS-RELATED"/>
    <property type="match status" value="1"/>
</dbReference>
<dbReference type="SMART" id="SM00342">
    <property type="entry name" value="HTH_ARAC"/>
    <property type="match status" value="1"/>
</dbReference>
<gene>
    <name evidence="5" type="ORF">J2X20_004802</name>
</gene>
<protein>
    <submittedName>
        <fullName evidence="5">AraC-like DNA-binding protein</fullName>
    </submittedName>
</protein>
<evidence type="ECO:0000313" key="6">
    <source>
        <dbReference type="Proteomes" id="UP001180453"/>
    </source>
</evidence>
<dbReference type="RefSeq" id="WP_310270681.1">
    <property type="nucleotide sequence ID" value="NZ_JAVDXU010000004.1"/>
</dbReference>
<evidence type="ECO:0000259" key="4">
    <source>
        <dbReference type="PROSITE" id="PS01124"/>
    </source>
</evidence>
<dbReference type="Proteomes" id="UP001180453">
    <property type="component" value="Unassembled WGS sequence"/>
</dbReference>
<evidence type="ECO:0000256" key="2">
    <source>
        <dbReference type="ARBA" id="ARBA00023125"/>
    </source>
</evidence>
<dbReference type="InterPro" id="IPR050204">
    <property type="entry name" value="AraC_XylS_family_regulators"/>
</dbReference>
<keyword evidence="1" id="KW-0805">Transcription regulation</keyword>